<dbReference type="GO" id="GO:0016094">
    <property type="term" value="P:polyprenol biosynthetic process"/>
    <property type="evidence" value="ECO:0007669"/>
    <property type="project" value="TreeGrafter"/>
</dbReference>
<evidence type="ECO:0000313" key="3">
    <source>
        <dbReference type="Proteomes" id="UP000229574"/>
    </source>
</evidence>
<dbReference type="EMBL" id="PEYY01000122">
    <property type="protein sequence ID" value="PIS17707.1"/>
    <property type="molecule type" value="Genomic_DNA"/>
</dbReference>
<proteinExistence type="predicted"/>
<keyword evidence="1" id="KW-0808">Transferase</keyword>
<dbReference type="Pfam" id="PF01255">
    <property type="entry name" value="Prenyltransf"/>
    <property type="match status" value="1"/>
</dbReference>
<dbReference type="Proteomes" id="UP000229574">
    <property type="component" value="Unassembled WGS sequence"/>
</dbReference>
<organism evidence="2 3">
    <name type="scientific">Candidatus Collierbacteria bacterium CG09_land_8_20_14_0_10_46_12</name>
    <dbReference type="NCBI Taxonomy" id="1974533"/>
    <lineage>
        <taxon>Bacteria</taxon>
        <taxon>Candidatus Collieribacteriota</taxon>
    </lineage>
</organism>
<dbReference type="Gene3D" id="3.40.1180.10">
    <property type="entry name" value="Decaprenyl diphosphate synthase-like"/>
    <property type="match status" value="1"/>
</dbReference>
<dbReference type="InterPro" id="IPR036424">
    <property type="entry name" value="UPP_synth-like_sf"/>
</dbReference>
<comment type="caution">
    <text evidence="2">The sequence shown here is derived from an EMBL/GenBank/DDBJ whole genome shotgun (WGS) entry which is preliminary data.</text>
</comment>
<name>A0A2H0WYL3_9BACT</name>
<evidence type="ECO:0000313" key="2">
    <source>
        <dbReference type="EMBL" id="PIS17707.1"/>
    </source>
</evidence>
<protein>
    <recommendedName>
        <fullName evidence="4">Isoprenyl transferase</fullName>
    </recommendedName>
</protein>
<accession>A0A2H0WYL3</accession>
<dbReference type="GO" id="GO:0045547">
    <property type="term" value="F:ditrans,polycis-polyprenyl diphosphate synthase [(2E,6E)-farnesyl diphosphate specific] activity"/>
    <property type="evidence" value="ECO:0007669"/>
    <property type="project" value="TreeGrafter"/>
</dbReference>
<gene>
    <name evidence="2" type="ORF">COT54_03220</name>
</gene>
<reference evidence="3" key="1">
    <citation type="submission" date="2017-09" db="EMBL/GenBank/DDBJ databases">
        <title>Depth-based differentiation of microbial function through sediment-hosted aquifers and enrichment of novel symbionts in the deep terrestrial subsurface.</title>
        <authorList>
            <person name="Probst A.J."/>
            <person name="Ladd B."/>
            <person name="Jarett J.K."/>
            <person name="Geller-Mcgrath D.E."/>
            <person name="Sieber C.M.K."/>
            <person name="Emerson J.B."/>
            <person name="Anantharaman K."/>
            <person name="Thomas B.C."/>
            <person name="Malmstrom R."/>
            <person name="Stieglmeier M."/>
            <person name="Klingl A."/>
            <person name="Woyke T."/>
            <person name="Ryan C.M."/>
            <person name="Banfield J.F."/>
        </authorList>
    </citation>
    <scope>NUCLEOTIDE SEQUENCE [LARGE SCALE GENOMIC DNA]</scope>
</reference>
<evidence type="ECO:0000256" key="1">
    <source>
        <dbReference type="ARBA" id="ARBA00022679"/>
    </source>
</evidence>
<sequence length="55" mass="6609">LIIRTGGEQRLSGFMMWQSAYSELYFTKTLMPDLTIEKFDLAIEEYQNRQRRFGK</sequence>
<feature type="non-terminal residue" evidence="2">
    <location>
        <position position="1"/>
    </location>
</feature>
<dbReference type="PANTHER" id="PTHR10291">
    <property type="entry name" value="DEHYDRODOLICHYL DIPHOSPHATE SYNTHASE FAMILY MEMBER"/>
    <property type="match status" value="1"/>
</dbReference>
<dbReference type="AlphaFoldDB" id="A0A2H0WYL3"/>
<dbReference type="InterPro" id="IPR001441">
    <property type="entry name" value="UPP_synth-like"/>
</dbReference>
<evidence type="ECO:0008006" key="4">
    <source>
        <dbReference type="Google" id="ProtNLM"/>
    </source>
</evidence>
<dbReference type="PANTHER" id="PTHR10291:SF0">
    <property type="entry name" value="DEHYDRODOLICHYL DIPHOSPHATE SYNTHASE 2"/>
    <property type="match status" value="1"/>
</dbReference>
<dbReference type="SUPFAM" id="SSF64005">
    <property type="entry name" value="Undecaprenyl diphosphate synthase"/>
    <property type="match status" value="1"/>
</dbReference>